<accession>A0AAV1U1B3</accession>
<dbReference type="PANTHER" id="PTHR19446">
    <property type="entry name" value="REVERSE TRANSCRIPTASES"/>
    <property type="match status" value="1"/>
</dbReference>
<comment type="caution">
    <text evidence="2">The sequence shown here is derived from an EMBL/GenBank/DDBJ whole genome shotgun (WGS) entry which is preliminary data.</text>
</comment>
<protein>
    <recommendedName>
        <fullName evidence="1">Reverse transcriptase domain-containing protein</fullName>
    </recommendedName>
</protein>
<name>A0AAV1U1B3_9STRA</name>
<dbReference type="Pfam" id="PF00078">
    <property type="entry name" value="RVT_1"/>
    <property type="match status" value="1"/>
</dbReference>
<dbReference type="Proteomes" id="UP001162060">
    <property type="component" value="Unassembled WGS sequence"/>
</dbReference>
<gene>
    <name evidence="2" type="ORF">PM001_LOCUS12717</name>
</gene>
<dbReference type="InterPro" id="IPR043502">
    <property type="entry name" value="DNA/RNA_pol_sf"/>
</dbReference>
<evidence type="ECO:0000259" key="1">
    <source>
        <dbReference type="PROSITE" id="PS50878"/>
    </source>
</evidence>
<dbReference type="AlphaFoldDB" id="A0AAV1U1B3"/>
<reference evidence="2" key="1">
    <citation type="submission" date="2024-01" db="EMBL/GenBank/DDBJ databases">
        <authorList>
            <person name="Webb A."/>
        </authorList>
    </citation>
    <scope>NUCLEOTIDE SEQUENCE</scope>
    <source>
        <strain evidence="2">Pm1</strain>
    </source>
</reference>
<dbReference type="EMBL" id="CAKLBY020000111">
    <property type="protein sequence ID" value="CAK7927567.1"/>
    <property type="molecule type" value="Genomic_DNA"/>
</dbReference>
<dbReference type="CDD" id="cd01650">
    <property type="entry name" value="RT_nLTR_like"/>
    <property type="match status" value="1"/>
</dbReference>
<proteinExistence type="predicted"/>
<evidence type="ECO:0000313" key="3">
    <source>
        <dbReference type="Proteomes" id="UP001162060"/>
    </source>
</evidence>
<dbReference type="PROSITE" id="PS50878">
    <property type="entry name" value="RT_POL"/>
    <property type="match status" value="1"/>
</dbReference>
<evidence type="ECO:0000313" key="2">
    <source>
        <dbReference type="EMBL" id="CAK7927567.1"/>
    </source>
</evidence>
<dbReference type="SUPFAM" id="SSF56672">
    <property type="entry name" value="DNA/RNA polymerases"/>
    <property type="match status" value="1"/>
</dbReference>
<dbReference type="InterPro" id="IPR000477">
    <property type="entry name" value="RT_dom"/>
</dbReference>
<feature type="domain" description="Reverse transcriptase" evidence="1">
    <location>
        <begin position="74"/>
        <end position="292"/>
    </location>
</feature>
<organism evidence="2 3">
    <name type="scientific">Peronospora matthiolae</name>
    <dbReference type="NCBI Taxonomy" id="2874970"/>
    <lineage>
        <taxon>Eukaryota</taxon>
        <taxon>Sar</taxon>
        <taxon>Stramenopiles</taxon>
        <taxon>Oomycota</taxon>
        <taxon>Peronosporomycetes</taxon>
        <taxon>Peronosporales</taxon>
        <taxon>Peronosporaceae</taxon>
        <taxon>Peronospora</taxon>
    </lineage>
</organism>
<sequence>MTPFGASLHTAMDRLTPATVDMALLTDAPSSHEIEDQVQRARGSSSPGLDSVGYDIFKMFTAQLLPALHAAFVRCWQSKRVPQSWKVGVVRLLHKKGDQLDSSNWRPICLQQVNFKLYAGVLSRRFTRWLDVNGQHADVQKDFRAMNGCGEHNFLAAMLVDQARRKHQELHVVWYDFANALCSVPHNLLWEALQRQGVSTEFVACCRGLYADAAFTIGNAVDGTTTPIALKVVVFQGCPLSPYLFTAAIVPLLHALKSLAETGVRLSSEHRPGAAACADDMKTFSSTVDGIN</sequence>